<evidence type="ECO:0000313" key="4">
    <source>
        <dbReference type="Proteomes" id="UP000036987"/>
    </source>
</evidence>
<evidence type="ECO:0000256" key="1">
    <source>
        <dbReference type="ARBA" id="ARBA00007447"/>
    </source>
</evidence>
<dbReference type="GO" id="GO:0004190">
    <property type="term" value="F:aspartic-type endopeptidase activity"/>
    <property type="evidence" value="ECO:0007669"/>
    <property type="project" value="InterPro"/>
</dbReference>
<comment type="caution">
    <text evidence="3">The sequence shown here is derived from an EMBL/GenBank/DDBJ whole genome shotgun (WGS) entry which is preliminary data.</text>
</comment>
<name>A0A0K9PLQ2_ZOSMR</name>
<evidence type="ECO:0000259" key="2">
    <source>
        <dbReference type="PROSITE" id="PS51767"/>
    </source>
</evidence>
<dbReference type="Proteomes" id="UP000036987">
    <property type="component" value="Unassembled WGS sequence"/>
</dbReference>
<dbReference type="OrthoDB" id="1936078at2759"/>
<accession>A0A0K9PLQ2</accession>
<dbReference type="PANTHER" id="PTHR47966:SF39">
    <property type="entry name" value="EUKARYOTIC ASPARTYL PROTEASE FAMILY PROTEIN"/>
    <property type="match status" value="1"/>
</dbReference>
<reference evidence="4" key="1">
    <citation type="journal article" date="2016" name="Nature">
        <title>The genome of the seagrass Zostera marina reveals angiosperm adaptation to the sea.</title>
        <authorList>
            <person name="Olsen J.L."/>
            <person name="Rouze P."/>
            <person name="Verhelst B."/>
            <person name="Lin Y.-C."/>
            <person name="Bayer T."/>
            <person name="Collen J."/>
            <person name="Dattolo E."/>
            <person name="De Paoli E."/>
            <person name="Dittami S."/>
            <person name="Maumus F."/>
            <person name="Michel G."/>
            <person name="Kersting A."/>
            <person name="Lauritano C."/>
            <person name="Lohaus R."/>
            <person name="Toepel M."/>
            <person name="Tonon T."/>
            <person name="Vanneste K."/>
            <person name="Amirebrahimi M."/>
            <person name="Brakel J."/>
            <person name="Bostroem C."/>
            <person name="Chovatia M."/>
            <person name="Grimwood J."/>
            <person name="Jenkins J.W."/>
            <person name="Jueterbock A."/>
            <person name="Mraz A."/>
            <person name="Stam W.T."/>
            <person name="Tice H."/>
            <person name="Bornberg-Bauer E."/>
            <person name="Green P.J."/>
            <person name="Pearson G.A."/>
            <person name="Procaccini G."/>
            <person name="Duarte C.M."/>
            <person name="Schmutz J."/>
            <person name="Reusch T.B.H."/>
            <person name="Van de Peer Y."/>
        </authorList>
    </citation>
    <scope>NUCLEOTIDE SEQUENCE [LARGE SCALE GENOMIC DNA]</scope>
    <source>
        <strain evidence="4">cv. Finnish</strain>
    </source>
</reference>
<dbReference type="GO" id="GO:0006508">
    <property type="term" value="P:proteolysis"/>
    <property type="evidence" value="ECO:0007669"/>
    <property type="project" value="InterPro"/>
</dbReference>
<dbReference type="AlphaFoldDB" id="A0A0K9PLQ2"/>
<sequence>MVGLRKGKMIRMRILFHLGTSWMLSIMERLALVLLRYSLLCLILEILISGVPSSECYFSAACYVHLKYKSSQLRTSAAISYGSEAISGFFSSDNVQVGDLVVKNQDFIEATNEPGSTFVSAKFDDILGLGFQI</sequence>
<dbReference type="Gene3D" id="2.40.70.10">
    <property type="entry name" value="Acid Proteases"/>
    <property type="match status" value="1"/>
</dbReference>
<dbReference type="PROSITE" id="PS51767">
    <property type="entry name" value="PEPTIDASE_A1"/>
    <property type="match status" value="1"/>
</dbReference>
<evidence type="ECO:0000313" key="3">
    <source>
        <dbReference type="EMBL" id="KMZ69998.1"/>
    </source>
</evidence>
<dbReference type="EMBL" id="LFYR01000733">
    <property type="protein sequence ID" value="KMZ69998.1"/>
    <property type="molecule type" value="Genomic_DNA"/>
</dbReference>
<gene>
    <name evidence="3" type="ORF">ZOSMA_201G00300</name>
</gene>
<dbReference type="PANTHER" id="PTHR47966">
    <property type="entry name" value="BETA-SITE APP-CLEAVING ENZYME, ISOFORM A-RELATED"/>
    <property type="match status" value="1"/>
</dbReference>
<dbReference type="InterPro" id="IPR033121">
    <property type="entry name" value="PEPTIDASE_A1"/>
</dbReference>
<dbReference type="InterPro" id="IPR021109">
    <property type="entry name" value="Peptidase_aspartic_dom_sf"/>
</dbReference>
<dbReference type="SUPFAM" id="SSF50630">
    <property type="entry name" value="Acid proteases"/>
    <property type="match status" value="1"/>
</dbReference>
<dbReference type="Pfam" id="PF00026">
    <property type="entry name" value="Asp"/>
    <property type="match status" value="1"/>
</dbReference>
<organism evidence="3 4">
    <name type="scientific">Zostera marina</name>
    <name type="common">Eelgrass</name>
    <dbReference type="NCBI Taxonomy" id="29655"/>
    <lineage>
        <taxon>Eukaryota</taxon>
        <taxon>Viridiplantae</taxon>
        <taxon>Streptophyta</taxon>
        <taxon>Embryophyta</taxon>
        <taxon>Tracheophyta</taxon>
        <taxon>Spermatophyta</taxon>
        <taxon>Magnoliopsida</taxon>
        <taxon>Liliopsida</taxon>
        <taxon>Zosteraceae</taxon>
        <taxon>Zostera</taxon>
    </lineage>
</organism>
<keyword evidence="4" id="KW-1185">Reference proteome</keyword>
<protein>
    <recommendedName>
        <fullName evidence="2">Peptidase A1 domain-containing protein</fullName>
    </recommendedName>
</protein>
<dbReference type="InterPro" id="IPR001461">
    <property type="entry name" value="Aspartic_peptidase_A1"/>
</dbReference>
<feature type="domain" description="Peptidase A1" evidence="2">
    <location>
        <begin position="1"/>
        <end position="133"/>
    </location>
</feature>
<dbReference type="STRING" id="29655.A0A0K9PLQ2"/>
<comment type="similarity">
    <text evidence="1">Belongs to the peptidase A1 family.</text>
</comment>
<proteinExistence type="inferred from homology"/>